<accession>A0A8K0D8Z1</accession>
<gene>
    <name evidence="2" type="ORF">ILUMI_06969</name>
</gene>
<proteinExistence type="predicted"/>
<evidence type="ECO:0000313" key="3">
    <source>
        <dbReference type="Proteomes" id="UP000801492"/>
    </source>
</evidence>
<dbReference type="AlphaFoldDB" id="A0A8K0D8Z1"/>
<feature type="region of interest" description="Disordered" evidence="1">
    <location>
        <begin position="54"/>
        <end position="92"/>
    </location>
</feature>
<evidence type="ECO:0000313" key="2">
    <source>
        <dbReference type="EMBL" id="KAF2899207.1"/>
    </source>
</evidence>
<feature type="region of interest" description="Disordered" evidence="1">
    <location>
        <begin position="1"/>
        <end position="30"/>
    </location>
</feature>
<dbReference type="Proteomes" id="UP000801492">
    <property type="component" value="Unassembled WGS sequence"/>
</dbReference>
<reference evidence="2" key="1">
    <citation type="submission" date="2019-08" db="EMBL/GenBank/DDBJ databases">
        <title>The genome of the North American firefly Photinus pyralis.</title>
        <authorList>
            <consortium name="Photinus pyralis genome working group"/>
            <person name="Fallon T.R."/>
            <person name="Sander Lower S.E."/>
            <person name="Weng J.-K."/>
        </authorList>
    </citation>
    <scope>NUCLEOTIDE SEQUENCE</scope>
    <source>
        <strain evidence="2">TRF0915ILg1</strain>
        <tissue evidence="2">Whole body</tissue>
    </source>
</reference>
<name>A0A8K0D8Z1_IGNLU</name>
<sequence length="92" mass="9874">MRYPISDTPIIVSRPSYSTESDYAPNRPPHATSNMAYMPIHSISCSLHPTVPASHGRAVITSSPSAPADEPSNTDDLPPSYSEAMRAMGESN</sequence>
<evidence type="ECO:0000256" key="1">
    <source>
        <dbReference type="SAM" id="MobiDB-lite"/>
    </source>
</evidence>
<protein>
    <submittedName>
        <fullName evidence="2">Uncharacterized protein</fullName>
    </submittedName>
</protein>
<organism evidence="2 3">
    <name type="scientific">Ignelater luminosus</name>
    <name type="common">Cucubano</name>
    <name type="synonym">Pyrophorus luminosus</name>
    <dbReference type="NCBI Taxonomy" id="2038154"/>
    <lineage>
        <taxon>Eukaryota</taxon>
        <taxon>Metazoa</taxon>
        <taxon>Ecdysozoa</taxon>
        <taxon>Arthropoda</taxon>
        <taxon>Hexapoda</taxon>
        <taxon>Insecta</taxon>
        <taxon>Pterygota</taxon>
        <taxon>Neoptera</taxon>
        <taxon>Endopterygota</taxon>
        <taxon>Coleoptera</taxon>
        <taxon>Polyphaga</taxon>
        <taxon>Elateriformia</taxon>
        <taxon>Elateroidea</taxon>
        <taxon>Elateridae</taxon>
        <taxon>Agrypninae</taxon>
        <taxon>Pyrophorini</taxon>
        <taxon>Ignelater</taxon>
    </lineage>
</organism>
<keyword evidence="3" id="KW-1185">Reference proteome</keyword>
<dbReference type="EMBL" id="VTPC01002981">
    <property type="protein sequence ID" value="KAF2899207.1"/>
    <property type="molecule type" value="Genomic_DNA"/>
</dbReference>
<comment type="caution">
    <text evidence="2">The sequence shown here is derived from an EMBL/GenBank/DDBJ whole genome shotgun (WGS) entry which is preliminary data.</text>
</comment>